<dbReference type="EMBL" id="SRPY01000600">
    <property type="protein sequence ID" value="KAG5920655.1"/>
    <property type="molecule type" value="Genomic_DNA"/>
</dbReference>
<sequence length="666" mass="72329">MAHDGTTGVPDPMEAVASPPGRGLSRYRTLRGKSITSLRDLDVGPSNGTAGRDEAAPSSSSPLRSRSRSLTSFRRALKRQESGTVGEGPSMPWKTKVLSPKPINVAAQSKLRMLDRLRSPALVGEHAARPSLAGVPESEAEPDQELEPEPEPEPAGGPGAMRAMRAMHCHLDVHDEMHGDGHGSGHGSSPAAKTMGSSGPHMHHAREMERLQSPLQSPLPASVQSSPHRGVSRGVSRGAPATARDRQCASPSSDAQAKEPSCAPEPAPDSETGRGGQVLLADEVARLEAETDRILAEQKKLDLARIQAQPVTTSKPKRLIILQKLSFFSRTPKRATAAAAAAAAAAPGRASQPSTPSTIVSAIFSPTLSRHSRNSSVEEPPTPPAPAPAPSKMSFIEPGGKGIVPQTDAPISAINGGERRVVVRCLSSTISLPVTADTSPMDIVTATVEMTRHQLTPATCVIIECYTVLGLERRLRRYERIRDVMNSWDRDLQNSLLIMSCDATKDDEPHLEIESVPRTEEPPCGFSMPMHHSSKPGKWNKRWVTLLDNGQIYAAKSADAQPCDKDSSVLCHLTDFDIYTPKESEMRRHLRPPNRLCYAIKSQQKTVVFPNGENFVHFFSTEDAEQAAFFYEKVHAWRSWYMVNRMVHLGEKKDKPPQPPQPMLDA</sequence>
<dbReference type="SUPFAM" id="SSF54236">
    <property type="entry name" value="Ubiquitin-like"/>
    <property type="match status" value="1"/>
</dbReference>
<dbReference type="InterPro" id="IPR029071">
    <property type="entry name" value="Ubiquitin-like_domsf"/>
</dbReference>
<evidence type="ECO:0000313" key="2">
    <source>
        <dbReference type="EMBL" id="KAG5920655.1"/>
    </source>
</evidence>
<evidence type="ECO:0000256" key="1">
    <source>
        <dbReference type="SAM" id="MobiDB-lite"/>
    </source>
</evidence>
<comment type="caution">
    <text evidence="2">The sequence shown here is derived from an EMBL/GenBank/DDBJ whole genome shotgun (WGS) entry which is preliminary data.</text>
</comment>
<name>A0A8K0NF54_9HYPO</name>
<feature type="region of interest" description="Disordered" evidence="1">
    <location>
        <begin position="370"/>
        <end position="394"/>
    </location>
</feature>
<reference evidence="2" key="1">
    <citation type="journal article" date="2020" name="bioRxiv">
        <title>Whole genome comparisons of ergot fungi reveals the divergence and evolution of species within the genus Claviceps are the result of varying mechanisms driving genome evolution and host range expansion.</title>
        <authorList>
            <person name="Wyka S.A."/>
            <person name="Mondo S.J."/>
            <person name="Liu M."/>
            <person name="Dettman J."/>
            <person name="Nalam V."/>
            <person name="Broders K.D."/>
        </authorList>
    </citation>
    <scope>NUCLEOTIDE SEQUENCE</scope>
    <source>
        <strain evidence="2">CCC 489</strain>
    </source>
</reference>
<evidence type="ECO:0000313" key="3">
    <source>
        <dbReference type="Proteomes" id="UP000811619"/>
    </source>
</evidence>
<keyword evidence="3" id="KW-1185">Reference proteome</keyword>
<feature type="non-terminal residue" evidence="2">
    <location>
        <position position="666"/>
    </location>
</feature>
<feature type="compositionally biased region" description="Acidic residues" evidence="1">
    <location>
        <begin position="138"/>
        <end position="152"/>
    </location>
</feature>
<evidence type="ECO:0008006" key="4">
    <source>
        <dbReference type="Google" id="ProtNLM"/>
    </source>
</evidence>
<dbReference type="AlphaFoldDB" id="A0A8K0NF54"/>
<gene>
    <name evidence="2" type="ORF">E4U42_006140</name>
</gene>
<dbReference type="Gene3D" id="3.10.20.90">
    <property type="entry name" value="Phosphatidylinositol 3-kinase Catalytic Subunit, Chain A, domain 1"/>
    <property type="match status" value="1"/>
</dbReference>
<feature type="compositionally biased region" description="Basic and acidic residues" evidence="1">
    <location>
        <begin position="169"/>
        <end position="183"/>
    </location>
</feature>
<dbReference type="PANTHER" id="PTHR38700">
    <property type="entry name" value="YALI0E22418P"/>
    <property type="match status" value="1"/>
</dbReference>
<organism evidence="2 3">
    <name type="scientific">Claviceps africana</name>
    <dbReference type="NCBI Taxonomy" id="83212"/>
    <lineage>
        <taxon>Eukaryota</taxon>
        <taxon>Fungi</taxon>
        <taxon>Dikarya</taxon>
        <taxon>Ascomycota</taxon>
        <taxon>Pezizomycotina</taxon>
        <taxon>Sordariomycetes</taxon>
        <taxon>Hypocreomycetidae</taxon>
        <taxon>Hypocreales</taxon>
        <taxon>Clavicipitaceae</taxon>
        <taxon>Claviceps</taxon>
    </lineage>
</organism>
<proteinExistence type="predicted"/>
<dbReference type="InterPro" id="IPR011993">
    <property type="entry name" value="PH-like_dom_sf"/>
</dbReference>
<dbReference type="Proteomes" id="UP000811619">
    <property type="component" value="Unassembled WGS sequence"/>
</dbReference>
<accession>A0A8K0NF54</accession>
<protein>
    <recommendedName>
        <fullName evidence="4">PH domain-containing protein</fullName>
    </recommendedName>
</protein>
<feature type="compositionally biased region" description="Low complexity" evidence="1">
    <location>
        <begin position="57"/>
        <end position="74"/>
    </location>
</feature>
<dbReference type="PANTHER" id="PTHR38700:SF1">
    <property type="entry name" value="PH DOMAIN-CONTAINING PROTEIN"/>
    <property type="match status" value="1"/>
</dbReference>
<feature type="compositionally biased region" description="Pro residues" evidence="1">
    <location>
        <begin position="380"/>
        <end position="389"/>
    </location>
</feature>
<feature type="region of interest" description="Disordered" evidence="1">
    <location>
        <begin position="125"/>
        <end position="275"/>
    </location>
</feature>
<dbReference type="OrthoDB" id="43122at2759"/>
<feature type="region of interest" description="Disordered" evidence="1">
    <location>
        <begin position="1"/>
        <end position="98"/>
    </location>
</feature>
<dbReference type="Gene3D" id="2.30.29.30">
    <property type="entry name" value="Pleckstrin-homology domain (PH domain)/Phosphotyrosine-binding domain (PTB)"/>
    <property type="match status" value="1"/>
</dbReference>